<feature type="transmembrane region" description="Helical" evidence="7">
    <location>
        <begin position="67"/>
        <end position="87"/>
    </location>
</feature>
<feature type="transmembrane region" description="Helical" evidence="7">
    <location>
        <begin position="94"/>
        <end position="115"/>
    </location>
</feature>
<dbReference type="PROSITE" id="PS50109">
    <property type="entry name" value="HIS_KIN"/>
    <property type="match status" value="1"/>
</dbReference>
<keyword evidence="7" id="KW-1133">Transmembrane helix</keyword>
<dbReference type="GO" id="GO:0000155">
    <property type="term" value="F:phosphorelay sensor kinase activity"/>
    <property type="evidence" value="ECO:0007669"/>
    <property type="project" value="InterPro"/>
</dbReference>
<feature type="transmembrane region" description="Helical" evidence="7">
    <location>
        <begin position="121"/>
        <end position="141"/>
    </location>
</feature>
<feature type="transmembrane region" description="Helical" evidence="7">
    <location>
        <begin position="36"/>
        <end position="61"/>
    </location>
</feature>
<dbReference type="InterPro" id="IPR036890">
    <property type="entry name" value="HATPase_C_sf"/>
</dbReference>
<dbReference type="Gene3D" id="1.10.287.130">
    <property type="match status" value="1"/>
</dbReference>
<organism evidence="9 10">
    <name type="scientific">Faecalicatena orotica</name>
    <dbReference type="NCBI Taxonomy" id="1544"/>
    <lineage>
        <taxon>Bacteria</taxon>
        <taxon>Bacillati</taxon>
        <taxon>Bacillota</taxon>
        <taxon>Clostridia</taxon>
        <taxon>Lachnospirales</taxon>
        <taxon>Lachnospiraceae</taxon>
        <taxon>Faecalicatena</taxon>
    </lineage>
</organism>
<keyword evidence="4" id="KW-0808">Transferase</keyword>
<evidence type="ECO:0000259" key="8">
    <source>
        <dbReference type="PROSITE" id="PS50109"/>
    </source>
</evidence>
<evidence type="ECO:0000256" key="5">
    <source>
        <dbReference type="ARBA" id="ARBA00022777"/>
    </source>
</evidence>
<proteinExistence type="predicted"/>
<dbReference type="Pfam" id="PF00512">
    <property type="entry name" value="HisKA"/>
    <property type="match status" value="1"/>
</dbReference>
<dbReference type="SUPFAM" id="SSF55874">
    <property type="entry name" value="ATPase domain of HSP90 chaperone/DNA topoisomerase II/histidine kinase"/>
    <property type="match status" value="1"/>
</dbReference>
<dbReference type="SMART" id="SM00388">
    <property type="entry name" value="HisKA"/>
    <property type="match status" value="1"/>
</dbReference>
<keyword evidence="10" id="KW-1185">Reference proteome</keyword>
<dbReference type="InterPro" id="IPR004358">
    <property type="entry name" value="Sig_transdc_His_kin-like_C"/>
</dbReference>
<keyword evidence="7" id="KW-0472">Membrane</keyword>
<evidence type="ECO:0000256" key="3">
    <source>
        <dbReference type="ARBA" id="ARBA00022553"/>
    </source>
</evidence>
<protein>
    <recommendedName>
        <fullName evidence="2">histidine kinase</fullName>
        <ecNumber evidence="2">2.7.13.3</ecNumber>
    </recommendedName>
</protein>
<keyword evidence="6" id="KW-0902">Two-component regulatory system</keyword>
<dbReference type="EC" id="2.7.13.3" evidence="2"/>
<keyword evidence="5 9" id="KW-0418">Kinase</keyword>
<dbReference type="Proteomes" id="UP000245845">
    <property type="component" value="Unassembled WGS sequence"/>
</dbReference>
<evidence type="ECO:0000313" key="10">
    <source>
        <dbReference type="Proteomes" id="UP000245845"/>
    </source>
</evidence>
<evidence type="ECO:0000256" key="2">
    <source>
        <dbReference type="ARBA" id="ARBA00012438"/>
    </source>
</evidence>
<keyword evidence="7" id="KW-0812">Transmembrane</keyword>
<dbReference type="InterPro" id="IPR003661">
    <property type="entry name" value="HisK_dim/P_dom"/>
</dbReference>
<evidence type="ECO:0000256" key="7">
    <source>
        <dbReference type="SAM" id="Phobius"/>
    </source>
</evidence>
<comment type="catalytic activity">
    <reaction evidence="1">
        <text>ATP + protein L-histidine = ADP + protein N-phospho-L-histidine.</text>
        <dbReference type="EC" id="2.7.13.3"/>
    </reaction>
</comment>
<dbReference type="Pfam" id="PF02518">
    <property type="entry name" value="HATPase_c"/>
    <property type="match status" value="1"/>
</dbReference>
<dbReference type="Gene3D" id="3.30.565.10">
    <property type="entry name" value="Histidine kinase-like ATPase, C-terminal domain"/>
    <property type="match status" value="1"/>
</dbReference>
<feature type="transmembrane region" description="Helical" evidence="7">
    <location>
        <begin position="162"/>
        <end position="182"/>
    </location>
</feature>
<evidence type="ECO:0000256" key="4">
    <source>
        <dbReference type="ARBA" id="ARBA00022679"/>
    </source>
</evidence>
<evidence type="ECO:0000256" key="6">
    <source>
        <dbReference type="ARBA" id="ARBA00023012"/>
    </source>
</evidence>
<evidence type="ECO:0000256" key="1">
    <source>
        <dbReference type="ARBA" id="ARBA00000085"/>
    </source>
</evidence>
<dbReference type="InterPro" id="IPR003594">
    <property type="entry name" value="HATPase_dom"/>
</dbReference>
<comment type="caution">
    <text evidence="9">The sequence shown here is derived from an EMBL/GenBank/DDBJ whole genome shotgun (WGS) entry which is preliminary data.</text>
</comment>
<dbReference type="PANTHER" id="PTHR43711">
    <property type="entry name" value="TWO-COMPONENT HISTIDINE KINASE"/>
    <property type="match status" value="1"/>
</dbReference>
<evidence type="ECO:0000313" key="9">
    <source>
        <dbReference type="EMBL" id="PWJ23838.1"/>
    </source>
</evidence>
<sequence>MSEGSVGMWQEWLWCVLQFVGPMFLRYYPFRKKLRIPLWALAAIVASVWGGIALSLVLFGYSPDYSMNLYCSIAILIFFPLSCIIIKDRFVKHFFVYLMSYNLMTVSIGISQFLMERLGGGLMTANLATLLFYPLTYPLIFHFLHKELEPVMDVDDTKVWKIAWVPMLLFYLLIAVATPGMLNARQVSYVLTRTLLGICCAAFCVILVICLRHAREQAVREEALIRVQSLADMKEEFLHNLSHELQMPITVVSGFAQLTGRMMDDAEIDRAAVRDNMRRVDSEAGRMERLVVQLLDAAAIESGSFTLNRREMDLVELIETVAHVHFPLMDNHGNQVTIDAPPALPAIYGDRERLLQVLLNLVSNSVKHTVSGIVTLSARSEEDGIAVAVQDTGEGIAPELLSNLFQRYPRNRAAGGNGLGLYICGQIVCAHGGKILVESRVGEGTKVCFTIPALEEEVAE</sequence>
<dbReference type="InterPro" id="IPR036097">
    <property type="entry name" value="HisK_dim/P_sf"/>
</dbReference>
<dbReference type="RefSeq" id="WP_181368779.1">
    <property type="nucleotide sequence ID" value="NZ_BAAACK010000025.1"/>
</dbReference>
<dbReference type="SUPFAM" id="SSF47384">
    <property type="entry name" value="Homodimeric domain of signal transducing histidine kinase"/>
    <property type="match status" value="1"/>
</dbReference>
<feature type="transmembrane region" description="Helical" evidence="7">
    <location>
        <begin position="194"/>
        <end position="211"/>
    </location>
</feature>
<dbReference type="SMART" id="SM00387">
    <property type="entry name" value="HATPase_c"/>
    <property type="match status" value="1"/>
</dbReference>
<accession>A0A2Y9BLX6</accession>
<name>A0A2Y9BLX6_9FIRM</name>
<dbReference type="AlphaFoldDB" id="A0A2Y9BLX6"/>
<feature type="domain" description="Histidine kinase" evidence="8">
    <location>
        <begin position="240"/>
        <end position="455"/>
    </location>
</feature>
<dbReference type="PANTHER" id="PTHR43711:SF1">
    <property type="entry name" value="HISTIDINE KINASE 1"/>
    <property type="match status" value="1"/>
</dbReference>
<dbReference type="InterPro" id="IPR050736">
    <property type="entry name" value="Sensor_HK_Regulatory"/>
</dbReference>
<reference evidence="9 10" key="1">
    <citation type="submission" date="2018-05" db="EMBL/GenBank/DDBJ databases">
        <title>The Hungate 1000. A catalogue of reference genomes from the rumen microbiome.</title>
        <authorList>
            <person name="Kelly W."/>
        </authorList>
    </citation>
    <scope>NUCLEOTIDE SEQUENCE [LARGE SCALE GENOMIC DNA]</scope>
    <source>
        <strain evidence="9 10">NLAE-zl-C242</strain>
    </source>
</reference>
<dbReference type="CDD" id="cd00082">
    <property type="entry name" value="HisKA"/>
    <property type="match status" value="1"/>
</dbReference>
<dbReference type="InterPro" id="IPR005467">
    <property type="entry name" value="His_kinase_dom"/>
</dbReference>
<dbReference type="EMBL" id="QGDL01000012">
    <property type="protein sequence ID" value="PWJ23838.1"/>
    <property type="molecule type" value="Genomic_DNA"/>
</dbReference>
<dbReference type="PRINTS" id="PR00344">
    <property type="entry name" value="BCTRLSENSOR"/>
</dbReference>
<keyword evidence="3" id="KW-0597">Phosphoprotein</keyword>
<gene>
    <name evidence="9" type="ORF">A8806_11284</name>
</gene>
<feature type="transmembrane region" description="Helical" evidence="7">
    <location>
        <begin position="12"/>
        <end position="29"/>
    </location>
</feature>